<proteinExistence type="predicted"/>
<dbReference type="NCBIfam" id="TIGR03590">
    <property type="entry name" value="PseG"/>
    <property type="match status" value="1"/>
</dbReference>
<feature type="binding site" evidence="2">
    <location>
        <position position="273"/>
    </location>
    <ligand>
        <name>substrate</name>
    </ligand>
</feature>
<dbReference type="PROSITE" id="PS51186">
    <property type="entry name" value="GNAT"/>
    <property type="match status" value="1"/>
</dbReference>
<dbReference type="Gene3D" id="3.40.630.30">
    <property type="match status" value="1"/>
</dbReference>
<gene>
    <name evidence="4" type="ORF">JTBB02_V1_70005</name>
</gene>
<dbReference type="SUPFAM" id="SSF55729">
    <property type="entry name" value="Acyl-CoA N-acyltransferases (Nat)"/>
    <property type="match status" value="1"/>
</dbReference>
<dbReference type="EMBL" id="LR633966">
    <property type="protein sequence ID" value="VUX54984.1"/>
    <property type="molecule type" value="Genomic_DNA"/>
</dbReference>
<feature type="active site" description="Proton acceptor" evidence="1">
    <location>
        <position position="17"/>
    </location>
</feature>
<dbReference type="InterPro" id="IPR016181">
    <property type="entry name" value="Acyl_CoA_acyltransferase"/>
</dbReference>
<reference evidence="4" key="1">
    <citation type="submission" date="2019-07" db="EMBL/GenBank/DDBJ databases">
        <authorList>
            <person name="Weber M."/>
            <person name="Kostadinov I."/>
            <person name="Kostadinov D I."/>
        </authorList>
    </citation>
    <scope>NUCLEOTIDE SEQUENCE</scope>
    <source>
        <strain evidence="4">Gfbio:sag-sample-b02:053724c1-46a9-4a36-b237-ea2bf867836b</strain>
    </source>
</reference>
<dbReference type="InterPro" id="IPR020023">
    <property type="entry name" value="PseG"/>
</dbReference>
<dbReference type="AlphaFoldDB" id="A0A7D9H3R0"/>
<evidence type="ECO:0000259" key="3">
    <source>
        <dbReference type="PROSITE" id="PS51186"/>
    </source>
</evidence>
<dbReference type="SUPFAM" id="SSF53756">
    <property type="entry name" value="UDP-Glycosyltransferase/glycogen phosphorylase"/>
    <property type="match status" value="1"/>
</dbReference>
<evidence type="ECO:0000256" key="1">
    <source>
        <dbReference type="PIRSR" id="PIRSR620023-1"/>
    </source>
</evidence>
<dbReference type="GO" id="GO:0016747">
    <property type="term" value="F:acyltransferase activity, transferring groups other than amino-acyl groups"/>
    <property type="evidence" value="ECO:0007669"/>
    <property type="project" value="InterPro"/>
</dbReference>
<accession>A0A7D9H3R0</accession>
<dbReference type="Gene3D" id="3.40.50.2000">
    <property type="entry name" value="Glycogen Phosphorylase B"/>
    <property type="match status" value="1"/>
</dbReference>
<feature type="domain" description="N-acetyltransferase" evidence="3">
    <location>
        <begin position="358"/>
        <end position="500"/>
    </location>
</feature>
<sequence length="500" mass="55819">MKIVFRTDATRQIGTGHFMRCFTLADELKKQGAEVLFISRNLPGHLSDMLDAKGMAYALLSMDAAQESSDDLAHSNWLSTTQDRDAQATILALADHSWDWVIVDHYALDARWESAVRASAKQLMVIDDLADRRHDCDVLLDQNFYADMQRRYIGKVPVHCQLLLGPRYALLREEFKKLRTQIKPCAGEVKKILVFFGGIDADNYTSLAVEALASMNNGLHVDVVIGAQHPYHDQIQNACIAHGYECHIQTTRMAELMVEADLSIGAGGTAMWERCCLGLPTISLCAAENQRKQIVDAAEAGLLYAPISGKNLVNTIRHHTNVLLENPALLKLISNAEMKAVDGKGVKRIVSAMAIPGIEIRQATEHDSKNLFEWRNHTTIRAVSRNNSPIVWEDHQRWFGVVMDDKACELLIGISANQPVGVVRFDREGDIVEVSIYIVPDGEFLGQGRNLLLCAELWLKANRPDIKSIRASVLGENEASKNLFLGSSYRTHMICYQKDL</sequence>
<protein>
    <submittedName>
        <fullName evidence="4">GCN5-related N-acetyltransferase</fullName>
    </submittedName>
</protein>
<evidence type="ECO:0000256" key="2">
    <source>
        <dbReference type="PIRSR" id="PIRSR620023-2"/>
    </source>
</evidence>
<evidence type="ECO:0000313" key="4">
    <source>
        <dbReference type="EMBL" id="VUX54984.1"/>
    </source>
</evidence>
<keyword evidence="4" id="KW-0808">Transferase</keyword>
<dbReference type="Gene3D" id="3.40.50.11190">
    <property type="match status" value="1"/>
</dbReference>
<name>A0A7D9H3R0_9GAMM</name>
<dbReference type="InterPro" id="IPR000182">
    <property type="entry name" value="GNAT_dom"/>
</dbReference>
<feature type="binding site" evidence="2">
    <location>
        <position position="172"/>
    </location>
    <ligand>
        <name>substrate</name>
    </ligand>
</feature>
<organism evidence="4">
    <name type="scientific">uncultured Woeseiaceae bacterium</name>
    <dbReference type="NCBI Taxonomy" id="1983305"/>
    <lineage>
        <taxon>Bacteria</taxon>
        <taxon>Pseudomonadati</taxon>
        <taxon>Pseudomonadota</taxon>
        <taxon>Gammaproteobacteria</taxon>
        <taxon>Woeseiales</taxon>
        <taxon>Woeseiaceae</taxon>
        <taxon>environmental samples</taxon>
    </lineage>
</organism>